<accession>A0A2P4Y6V3</accession>
<evidence type="ECO:0000313" key="2">
    <source>
        <dbReference type="EMBL" id="POM73540.1"/>
    </source>
</evidence>
<evidence type="ECO:0000256" key="1">
    <source>
        <dbReference type="SAM" id="MobiDB-lite"/>
    </source>
</evidence>
<evidence type="ECO:0000313" key="3">
    <source>
        <dbReference type="Proteomes" id="UP000237271"/>
    </source>
</evidence>
<name>A0A2P4Y6V3_9STRA</name>
<dbReference type="EMBL" id="NCKW01005092">
    <property type="protein sequence ID" value="POM73540.1"/>
    <property type="molecule type" value="Genomic_DNA"/>
</dbReference>
<dbReference type="AlphaFoldDB" id="A0A2P4Y6V3"/>
<feature type="region of interest" description="Disordered" evidence="1">
    <location>
        <begin position="37"/>
        <end position="140"/>
    </location>
</feature>
<comment type="caution">
    <text evidence="2">The sequence shown here is derived from an EMBL/GenBank/DDBJ whole genome shotgun (WGS) entry which is preliminary data.</text>
</comment>
<feature type="compositionally biased region" description="Polar residues" evidence="1">
    <location>
        <begin position="67"/>
        <end position="79"/>
    </location>
</feature>
<gene>
    <name evidence="2" type="ORF">PHPALM_9601</name>
</gene>
<reference evidence="2 3" key="1">
    <citation type="journal article" date="2017" name="Genome Biol. Evol.">
        <title>Phytophthora megakarya and P. palmivora, closely related causal agents of cacao black pod rot, underwent increases in genome sizes and gene numbers by different mechanisms.</title>
        <authorList>
            <person name="Ali S.S."/>
            <person name="Shao J."/>
            <person name="Lary D.J."/>
            <person name="Kronmiller B."/>
            <person name="Shen D."/>
            <person name="Strem M.D."/>
            <person name="Amoako-Attah I."/>
            <person name="Akrofi A.Y."/>
            <person name="Begoude B.A."/>
            <person name="Ten Hoopen G.M."/>
            <person name="Coulibaly K."/>
            <person name="Kebe B.I."/>
            <person name="Melnick R.L."/>
            <person name="Guiltinan M.J."/>
            <person name="Tyler B.M."/>
            <person name="Meinhardt L.W."/>
            <person name="Bailey B.A."/>
        </authorList>
    </citation>
    <scope>NUCLEOTIDE SEQUENCE [LARGE SCALE GENOMIC DNA]</scope>
    <source>
        <strain evidence="3">sbr112.9</strain>
    </source>
</reference>
<sequence>MGVPLSTARKHYHPGSGREPVLEVDLLKELYSSGVERKAAKSRGLLTPRLLLSPQPSASQPGADLQALTSSVTRGNPANSQAAGASQGAAALGRPTPHGSGVRRSDQGGQEELSHAFEYEAPSQPYPSGPPTSGRDSVGSLLSDEVRQLLDRVYAVEIALGLGPGGKAVSQVGKQGALEVLRQDVDALGRETR</sequence>
<feature type="region of interest" description="Disordered" evidence="1">
    <location>
        <begin position="1"/>
        <end position="20"/>
    </location>
</feature>
<keyword evidence="3" id="KW-1185">Reference proteome</keyword>
<dbReference type="Proteomes" id="UP000237271">
    <property type="component" value="Unassembled WGS sequence"/>
</dbReference>
<proteinExistence type="predicted"/>
<protein>
    <submittedName>
        <fullName evidence="2">Uncharacterized protein</fullName>
    </submittedName>
</protein>
<feature type="compositionally biased region" description="Low complexity" evidence="1">
    <location>
        <begin position="80"/>
        <end position="91"/>
    </location>
</feature>
<organism evidence="2 3">
    <name type="scientific">Phytophthora palmivora</name>
    <dbReference type="NCBI Taxonomy" id="4796"/>
    <lineage>
        <taxon>Eukaryota</taxon>
        <taxon>Sar</taxon>
        <taxon>Stramenopiles</taxon>
        <taxon>Oomycota</taxon>
        <taxon>Peronosporomycetes</taxon>
        <taxon>Peronosporales</taxon>
        <taxon>Peronosporaceae</taxon>
        <taxon>Phytophthora</taxon>
    </lineage>
</organism>